<dbReference type="GO" id="GO:0012505">
    <property type="term" value="C:endomembrane system"/>
    <property type="evidence" value="ECO:0007669"/>
    <property type="project" value="UniProtKB-SubCell"/>
</dbReference>
<evidence type="ECO:0000256" key="7">
    <source>
        <dbReference type="ARBA" id="ARBA00037847"/>
    </source>
</evidence>
<keyword evidence="10" id="KW-1185">Reference proteome</keyword>
<keyword evidence="4 8" id="KW-0808">Transferase</keyword>
<evidence type="ECO:0000313" key="9">
    <source>
        <dbReference type="EMBL" id="QCE15903.1"/>
    </source>
</evidence>
<evidence type="ECO:0000256" key="4">
    <source>
        <dbReference type="ARBA" id="ARBA00022679"/>
    </source>
</evidence>
<keyword evidence="3 8" id="KW-0489">Methyltransferase</keyword>
<dbReference type="Pfam" id="PF03141">
    <property type="entry name" value="Methyltransf_29"/>
    <property type="match status" value="1"/>
</dbReference>
<proteinExistence type="inferred from homology"/>
<evidence type="ECO:0000256" key="8">
    <source>
        <dbReference type="RuleBase" id="RU366043"/>
    </source>
</evidence>
<evidence type="ECO:0000256" key="3">
    <source>
        <dbReference type="ARBA" id="ARBA00022603"/>
    </source>
</evidence>
<keyword evidence="5 8" id="KW-0735">Signal-anchor</keyword>
<evidence type="ECO:0000256" key="2">
    <source>
        <dbReference type="ARBA" id="ARBA00008361"/>
    </source>
</evidence>
<dbReference type="Gene3D" id="3.40.50.150">
    <property type="entry name" value="Vaccinia Virus protein VP39"/>
    <property type="match status" value="1"/>
</dbReference>
<dbReference type="PANTHER" id="PTHR10108:SF899">
    <property type="entry name" value="PECTIN METHYLTRANSFERASE QUA2-RELATED"/>
    <property type="match status" value="1"/>
</dbReference>
<reference evidence="9 10" key="1">
    <citation type="submission" date="2019-04" db="EMBL/GenBank/DDBJ databases">
        <title>An improved genome assembly and genetic linkage map for asparagus bean, Vigna unguiculata ssp. sesquipedialis.</title>
        <authorList>
            <person name="Xia Q."/>
            <person name="Zhang R."/>
            <person name="Dong Y."/>
        </authorList>
    </citation>
    <scope>NUCLEOTIDE SEQUENCE [LARGE SCALE GENOMIC DNA]</scope>
    <source>
        <tissue evidence="9">Leaf</tissue>
    </source>
</reference>
<evidence type="ECO:0000313" key="10">
    <source>
        <dbReference type="Proteomes" id="UP000501690"/>
    </source>
</evidence>
<keyword evidence="5 8" id="KW-0812">Transmembrane</keyword>
<evidence type="ECO:0000256" key="6">
    <source>
        <dbReference type="ARBA" id="ARBA00023180"/>
    </source>
</evidence>
<organism evidence="9 10">
    <name type="scientific">Vigna unguiculata</name>
    <name type="common">Cowpea</name>
    <dbReference type="NCBI Taxonomy" id="3917"/>
    <lineage>
        <taxon>Eukaryota</taxon>
        <taxon>Viridiplantae</taxon>
        <taxon>Streptophyta</taxon>
        <taxon>Embryophyta</taxon>
        <taxon>Tracheophyta</taxon>
        <taxon>Spermatophyta</taxon>
        <taxon>Magnoliopsida</taxon>
        <taxon>eudicotyledons</taxon>
        <taxon>Gunneridae</taxon>
        <taxon>Pentapetalae</taxon>
        <taxon>rosids</taxon>
        <taxon>fabids</taxon>
        <taxon>Fabales</taxon>
        <taxon>Fabaceae</taxon>
        <taxon>Papilionoideae</taxon>
        <taxon>50 kb inversion clade</taxon>
        <taxon>NPAAA clade</taxon>
        <taxon>indigoferoid/millettioid clade</taxon>
        <taxon>Phaseoleae</taxon>
        <taxon>Vigna</taxon>
    </lineage>
</organism>
<dbReference type="AlphaFoldDB" id="A0A4D6NPX5"/>
<dbReference type="GO" id="GO:0008168">
    <property type="term" value="F:methyltransferase activity"/>
    <property type="evidence" value="ECO:0007669"/>
    <property type="project" value="UniProtKB-UniRule"/>
</dbReference>
<sequence>MEQCEAFPTYPRTYDLVHAAGLLSLEFARQRRCAMLDVFIEIDRILRPEGWIIIRDTVPLIESARALTKRLKWDARVVEIESDSDQRLLICQKPFFKKQAN</sequence>
<dbReference type="InterPro" id="IPR029063">
    <property type="entry name" value="SAM-dependent_MTases_sf"/>
</dbReference>
<dbReference type="InterPro" id="IPR004159">
    <property type="entry name" value="Put_SAM_MeTrfase"/>
</dbReference>
<gene>
    <name evidence="9" type="ORF">DEO72_LG11g2915</name>
</gene>
<name>A0A4D6NPX5_VIGUN</name>
<evidence type="ECO:0000256" key="5">
    <source>
        <dbReference type="ARBA" id="ARBA00022968"/>
    </source>
</evidence>
<evidence type="ECO:0000256" key="1">
    <source>
        <dbReference type="ARBA" id="ARBA00004606"/>
    </source>
</evidence>
<keyword evidence="6 8" id="KW-0325">Glycoprotein</keyword>
<dbReference type="EMBL" id="CP039355">
    <property type="protein sequence ID" value="QCE15903.1"/>
    <property type="molecule type" value="Genomic_DNA"/>
</dbReference>
<dbReference type="GO" id="GO:0032259">
    <property type="term" value="P:methylation"/>
    <property type="evidence" value="ECO:0007669"/>
    <property type="project" value="UniProtKB-KW"/>
</dbReference>
<comment type="similarity">
    <text evidence="2 8">Belongs to the methyltransferase superfamily.</text>
</comment>
<dbReference type="GO" id="GO:0005737">
    <property type="term" value="C:cytoplasm"/>
    <property type="evidence" value="ECO:0007669"/>
    <property type="project" value="TreeGrafter"/>
</dbReference>
<dbReference type="GO" id="GO:0016020">
    <property type="term" value="C:membrane"/>
    <property type="evidence" value="ECO:0007669"/>
    <property type="project" value="UniProtKB-SubCell"/>
</dbReference>
<comment type="subcellular location">
    <subcellularLocation>
        <location evidence="7">Endomembrane system</location>
        <topology evidence="7">Single-pass membrane protein</topology>
    </subcellularLocation>
    <subcellularLocation>
        <location evidence="1 8">Membrane</location>
        <topology evidence="1 8">Single-pass type II membrane protein</topology>
    </subcellularLocation>
</comment>
<protein>
    <recommendedName>
        <fullName evidence="8">Methyltransferase</fullName>
        <ecNumber evidence="8">2.1.1.-</ecNumber>
    </recommendedName>
</protein>
<dbReference type="EC" id="2.1.1.-" evidence="8"/>
<dbReference type="Proteomes" id="UP000501690">
    <property type="component" value="Linkage Group LG11"/>
</dbReference>
<dbReference type="PANTHER" id="PTHR10108">
    <property type="entry name" value="SAM-DEPENDENT METHYLTRANSFERASE"/>
    <property type="match status" value="1"/>
</dbReference>
<dbReference type="SUPFAM" id="SSF53335">
    <property type="entry name" value="S-adenosyl-L-methionine-dependent methyltransferases"/>
    <property type="match status" value="1"/>
</dbReference>
<accession>A0A4D6NPX5</accession>